<keyword evidence="11" id="KW-1185">Reference proteome</keyword>
<dbReference type="GO" id="GO:0003777">
    <property type="term" value="F:microtubule motor activity"/>
    <property type="evidence" value="ECO:0007669"/>
    <property type="project" value="InterPro"/>
</dbReference>
<evidence type="ECO:0000313" key="11">
    <source>
        <dbReference type="Proteomes" id="UP001163046"/>
    </source>
</evidence>
<dbReference type="InterPro" id="IPR027417">
    <property type="entry name" value="P-loop_NTPase"/>
</dbReference>
<dbReference type="Proteomes" id="UP001163046">
    <property type="component" value="Unassembled WGS sequence"/>
</dbReference>
<organism evidence="10 11">
    <name type="scientific">Desmophyllum pertusum</name>
    <dbReference type="NCBI Taxonomy" id="174260"/>
    <lineage>
        <taxon>Eukaryota</taxon>
        <taxon>Metazoa</taxon>
        <taxon>Cnidaria</taxon>
        <taxon>Anthozoa</taxon>
        <taxon>Hexacorallia</taxon>
        <taxon>Scleractinia</taxon>
        <taxon>Caryophylliina</taxon>
        <taxon>Caryophylliidae</taxon>
        <taxon>Desmophyllum</taxon>
    </lineage>
</organism>
<dbReference type="InterPro" id="IPR044986">
    <property type="entry name" value="KIF15/KIN-12"/>
</dbReference>
<evidence type="ECO:0000256" key="2">
    <source>
        <dbReference type="ARBA" id="ARBA00022741"/>
    </source>
</evidence>
<dbReference type="GO" id="GO:0008017">
    <property type="term" value="F:microtubule binding"/>
    <property type="evidence" value="ECO:0007669"/>
    <property type="project" value="InterPro"/>
</dbReference>
<dbReference type="AlphaFoldDB" id="A0A9X0CSQ7"/>
<protein>
    <submittedName>
        <fullName evidence="10">Kinesin-like protein kif15</fullName>
    </submittedName>
</protein>
<reference evidence="10" key="1">
    <citation type="submission" date="2023-01" db="EMBL/GenBank/DDBJ databases">
        <title>Genome assembly of the deep-sea coral Lophelia pertusa.</title>
        <authorList>
            <person name="Herrera S."/>
            <person name="Cordes E."/>
        </authorList>
    </citation>
    <scope>NUCLEOTIDE SEQUENCE</scope>
    <source>
        <strain evidence="10">USNM1676648</strain>
        <tissue evidence="10">Polyp</tissue>
    </source>
</reference>
<dbReference type="OrthoDB" id="3176171at2759"/>
<dbReference type="SUPFAM" id="SSF52540">
    <property type="entry name" value="P-loop containing nucleoside triphosphate hydrolases"/>
    <property type="match status" value="1"/>
</dbReference>
<feature type="region of interest" description="Disordered" evidence="8">
    <location>
        <begin position="1"/>
        <end position="37"/>
    </location>
</feature>
<accession>A0A9X0CSQ7</accession>
<evidence type="ECO:0000256" key="8">
    <source>
        <dbReference type="SAM" id="MobiDB-lite"/>
    </source>
</evidence>
<dbReference type="PROSITE" id="PS50067">
    <property type="entry name" value="KINESIN_MOTOR_2"/>
    <property type="match status" value="1"/>
</dbReference>
<keyword evidence="3" id="KW-0067">ATP-binding</keyword>
<feature type="domain" description="Kinesin motor" evidence="9">
    <location>
        <begin position="108"/>
        <end position="231"/>
    </location>
</feature>
<proteinExistence type="inferred from homology"/>
<dbReference type="PANTHER" id="PTHR37739">
    <property type="entry name" value="KINESIN-LIKE PROTEIN KIN-12D"/>
    <property type="match status" value="1"/>
</dbReference>
<keyword evidence="1" id="KW-0493">Microtubule</keyword>
<keyword evidence="2" id="KW-0547">Nucleotide-binding</keyword>
<evidence type="ECO:0000313" key="10">
    <source>
        <dbReference type="EMBL" id="KAJ7374652.1"/>
    </source>
</evidence>
<sequence>MLQQEGSTSLPNSASVHEGNLRHGVSKSKIPTSGYESGEGDNIRVYVRVRPPDKHLETEVDRTPCLEEEVFGAVGKKIVEGSEPNCAEALTWPDGFWEDVHHAWACRGEEESFTHQLRGVIPRAFEYLFSLINREQEKHGERLEFLCRCSFLEIYNEQIFDLLDPASIGLSLREDIKKGVFVDGLLERDVASARDAYRVLNSGWLNRRVASTSMNRESSRSHAVFYDDSRI</sequence>
<comment type="caution">
    <text evidence="10">The sequence shown here is derived from an EMBL/GenBank/DDBJ whole genome shotgun (WGS) entry which is preliminary data.</text>
</comment>
<keyword evidence="4" id="KW-0175">Coiled coil</keyword>
<gene>
    <name evidence="10" type="primary">KIF15_1</name>
    <name evidence="10" type="ORF">OS493_004993</name>
</gene>
<dbReference type="SMART" id="SM00129">
    <property type="entry name" value="KISc"/>
    <property type="match status" value="1"/>
</dbReference>
<evidence type="ECO:0000256" key="5">
    <source>
        <dbReference type="ARBA" id="ARBA00023175"/>
    </source>
</evidence>
<comment type="caution">
    <text evidence="7">Lacks conserved residue(s) required for the propagation of feature annotation.</text>
</comment>
<evidence type="ECO:0000256" key="6">
    <source>
        <dbReference type="ARBA" id="ARBA00034488"/>
    </source>
</evidence>
<dbReference type="PANTHER" id="PTHR37739:SF8">
    <property type="entry name" value="KINESIN-LIKE PROTEIN KIN-12D"/>
    <property type="match status" value="1"/>
</dbReference>
<name>A0A9X0CSQ7_9CNID</name>
<dbReference type="Gene3D" id="3.40.850.10">
    <property type="entry name" value="Kinesin motor domain"/>
    <property type="match status" value="1"/>
</dbReference>
<dbReference type="GO" id="GO:0005874">
    <property type="term" value="C:microtubule"/>
    <property type="evidence" value="ECO:0007669"/>
    <property type="project" value="UniProtKB-KW"/>
</dbReference>
<evidence type="ECO:0000256" key="1">
    <source>
        <dbReference type="ARBA" id="ARBA00022701"/>
    </source>
</evidence>
<comment type="similarity">
    <text evidence="6">Belongs to the TRAFAC class myosin-kinesin ATPase superfamily. Kinesin family. KIN-12 subfamily.</text>
</comment>
<dbReference type="InterPro" id="IPR001752">
    <property type="entry name" value="Kinesin_motor_dom"/>
</dbReference>
<evidence type="ECO:0000256" key="7">
    <source>
        <dbReference type="PROSITE-ProRule" id="PRU00283"/>
    </source>
</evidence>
<dbReference type="EMBL" id="MU826827">
    <property type="protein sequence ID" value="KAJ7374652.1"/>
    <property type="molecule type" value="Genomic_DNA"/>
</dbReference>
<dbReference type="GO" id="GO:0007018">
    <property type="term" value="P:microtubule-based movement"/>
    <property type="evidence" value="ECO:0007669"/>
    <property type="project" value="InterPro"/>
</dbReference>
<evidence type="ECO:0000256" key="3">
    <source>
        <dbReference type="ARBA" id="ARBA00022840"/>
    </source>
</evidence>
<evidence type="ECO:0000256" key="4">
    <source>
        <dbReference type="ARBA" id="ARBA00023054"/>
    </source>
</evidence>
<dbReference type="InterPro" id="IPR036961">
    <property type="entry name" value="Kinesin_motor_dom_sf"/>
</dbReference>
<dbReference type="Pfam" id="PF00225">
    <property type="entry name" value="Kinesin"/>
    <property type="match status" value="1"/>
</dbReference>
<evidence type="ECO:0000259" key="9">
    <source>
        <dbReference type="PROSITE" id="PS50067"/>
    </source>
</evidence>
<keyword evidence="5" id="KW-0505">Motor protein</keyword>
<feature type="compositionally biased region" description="Polar residues" evidence="8">
    <location>
        <begin position="1"/>
        <end position="15"/>
    </location>
</feature>
<dbReference type="GO" id="GO:0005524">
    <property type="term" value="F:ATP binding"/>
    <property type="evidence" value="ECO:0007669"/>
    <property type="project" value="UniProtKB-KW"/>
</dbReference>